<evidence type="ECO:0000313" key="1">
    <source>
        <dbReference type="EMBL" id="EYC43971.1"/>
    </source>
</evidence>
<dbReference type="Proteomes" id="UP000024635">
    <property type="component" value="Unassembled WGS sequence"/>
</dbReference>
<organism evidence="1 2">
    <name type="scientific">Ancylostoma ceylanicum</name>
    <dbReference type="NCBI Taxonomy" id="53326"/>
    <lineage>
        <taxon>Eukaryota</taxon>
        <taxon>Metazoa</taxon>
        <taxon>Ecdysozoa</taxon>
        <taxon>Nematoda</taxon>
        <taxon>Chromadorea</taxon>
        <taxon>Rhabditida</taxon>
        <taxon>Rhabditina</taxon>
        <taxon>Rhabditomorpha</taxon>
        <taxon>Strongyloidea</taxon>
        <taxon>Ancylostomatidae</taxon>
        <taxon>Ancylostomatinae</taxon>
        <taxon>Ancylostoma</taxon>
    </lineage>
</organism>
<gene>
    <name evidence="1" type="primary">Acey_s0476.g2154</name>
    <name evidence="1" type="ORF">Y032_0476g2154</name>
</gene>
<sequence>MFCINEKGVHLYVHLYKVVLKITHCTTSVCELVKLQIAYMNLLNIHIFRFQKDVTHSQLKISELDSYNCFFAEYQNGANAKRRAASVPYAELFQQNAQSTRSVIPFQKIAFPEMQNPDVDIPRQPLCDNRTSMRILDFYHFQYLSMHLDSFTELNVIAGRVVSLHLIFHSIVRFLNLDCTGNNSICSCVCYRDVVVHEIARARASTEFRHRVVYDLDSFACEDKTSRTPPTALSNNDRARVGHVDTKVGHLLFESRFECGNLRRATQLFSCQIKSSSSFGAACIIGITQGKHVYTSEFTLR</sequence>
<comment type="caution">
    <text evidence="1">The sequence shown here is derived from an EMBL/GenBank/DDBJ whole genome shotgun (WGS) entry which is preliminary data.</text>
</comment>
<protein>
    <submittedName>
        <fullName evidence="1">Uncharacterized protein</fullName>
    </submittedName>
</protein>
<dbReference type="EMBL" id="JARK01000076">
    <property type="protein sequence ID" value="EYC43971.1"/>
    <property type="molecule type" value="Genomic_DNA"/>
</dbReference>
<proteinExistence type="predicted"/>
<accession>A0A016WWK1</accession>
<evidence type="ECO:0000313" key="2">
    <source>
        <dbReference type="Proteomes" id="UP000024635"/>
    </source>
</evidence>
<keyword evidence="2" id="KW-1185">Reference proteome</keyword>
<dbReference type="AlphaFoldDB" id="A0A016WWK1"/>
<dbReference type="OrthoDB" id="10253041at2759"/>
<reference evidence="2" key="1">
    <citation type="journal article" date="2015" name="Nat. Genet.">
        <title>The genome and transcriptome of the zoonotic hookworm Ancylostoma ceylanicum identify infection-specific gene families.</title>
        <authorList>
            <person name="Schwarz E.M."/>
            <person name="Hu Y."/>
            <person name="Antoshechkin I."/>
            <person name="Miller M.M."/>
            <person name="Sternberg P.W."/>
            <person name="Aroian R.V."/>
        </authorList>
    </citation>
    <scope>NUCLEOTIDE SEQUENCE</scope>
    <source>
        <strain evidence="2">HY135</strain>
    </source>
</reference>
<name>A0A016WWK1_9BILA</name>